<dbReference type="InterPro" id="IPR035917">
    <property type="entry name" value="YjbQ-like_sf"/>
</dbReference>
<dbReference type="RefSeq" id="WP_079699202.1">
    <property type="nucleotide sequence ID" value="NZ_JADNAH010000001.1"/>
</dbReference>
<dbReference type="InterPro" id="IPR001602">
    <property type="entry name" value="UPF0047_YjbQ-like"/>
</dbReference>
<dbReference type="Proteomes" id="UP000294682">
    <property type="component" value="Unassembled WGS sequence"/>
</dbReference>
<evidence type="ECO:0000313" key="2">
    <source>
        <dbReference type="EMBL" id="TCL44745.1"/>
    </source>
</evidence>
<dbReference type="Pfam" id="PF01894">
    <property type="entry name" value="YjbQ"/>
    <property type="match status" value="1"/>
</dbReference>
<comment type="similarity">
    <text evidence="1">Belongs to the UPF0047 family.</text>
</comment>
<dbReference type="PIRSF" id="PIRSF004681">
    <property type="entry name" value="UCP004681"/>
    <property type="match status" value="1"/>
</dbReference>
<gene>
    <name evidence="2" type="ORF">EDD78_102371</name>
</gene>
<accession>A0A9X8Y9C2</accession>
<dbReference type="AlphaFoldDB" id="A0A9X8Y9C2"/>
<comment type="caution">
    <text evidence="2">The sequence shown here is derived from an EMBL/GenBank/DDBJ whole genome shotgun (WGS) entry which is preliminary data.</text>
</comment>
<dbReference type="Gene3D" id="2.60.120.460">
    <property type="entry name" value="YjbQ-like"/>
    <property type="match status" value="1"/>
</dbReference>
<proteinExistence type="inferred from homology"/>
<reference evidence="2 3" key="1">
    <citation type="submission" date="2019-03" db="EMBL/GenBank/DDBJ databases">
        <title>Genomic Encyclopedia of Type Strains, Phase IV (KMG-IV): sequencing the most valuable type-strain genomes for metagenomic binning, comparative biology and taxonomic classification.</title>
        <authorList>
            <person name="Goeker M."/>
        </authorList>
    </citation>
    <scope>NUCLEOTIDE SEQUENCE [LARGE SCALE GENOMIC DNA]</scope>
    <source>
        <strain evidence="2 3">DSM 100433</strain>
    </source>
</reference>
<organism evidence="2 3">
    <name type="scientific">Harryflintia acetispora</name>
    <dbReference type="NCBI Taxonomy" id="1849041"/>
    <lineage>
        <taxon>Bacteria</taxon>
        <taxon>Bacillati</taxon>
        <taxon>Bacillota</taxon>
        <taxon>Clostridia</taxon>
        <taxon>Eubacteriales</taxon>
        <taxon>Oscillospiraceae</taxon>
        <taxon>Harryflintia</taxon>
    </lineage>
</organism>
<sequence>MVKTTTIELLSKKEFELIKITGDVRRLVEESGIQNGVVYVITAHTTTGIIVNESLSCLEIDIEEMLERMVPTVYPYAHSHFLPSYGATGGNAPGHLKSLLAGNHAVLPVMDGKLYCGRAQDIYFAEFDGVQSRKVFITVMGE</sequence>
<name>A0A9X8Y9C2_9FIRM</name>
<dbReference type="EMBL" id="SLUK01000002">
    <property type="protein sequence ID" value="TCL44745.1"/>
    <property type="molecule type" value="Genomic_DNA"/>
</dbReference>
<keyword evidence="3" id="KW-1185">Reference proteome</keyword>
<evidence type="ECO:0000313" key="3">
    <source>
        <dbReference type="Proteomes" id="UP000294682"/>
    </source>
</evidence>
<protein>
    <submittedName>
        <fullName evidence="2">Secondary thiamine-phosphate synthase enzyme</fullName>
    </submittedName>
</protein>
<dbReference type="NCBIfam" id="TIGR00149">
    <property type="entry name" value="TIGR00149_YjbQ"/>
    <property type="match status" value="1"/>
</dbReference>
<dbReference type="OrthoDB" id="9801725at2"/>
<dbReference type="PANTHER" id="PTHR30615:SF8">
    <property type="entry name" value="UPF0047 PROTEIN C4A8.02C"/>
    <property type="match status" value="1"/>
</dbReference>
<evidence type="ECO:0000256" key="1">
    <source>
        <dbReference type="ARBA" id="ARBA00005534"/>
    </source>
</evidence>
<dbReference type="PANTHER" id="PTHR30615">
    <property type="entry name" value="UNCHARACTERIZED PROTEIN YJBQ-RELATED"/>
    <property type="match status" value="1"/>
</dbReference>
<dbReference type="SUPFAM" id="SSF111038">
    <property type="entry name" value="YjbQ-like"/>
    <property type="match status" value="1"/>
</dbReference>